<reference evidence="3 4" key="1">
    <citation type="journal article" date="2018" name="New Phytol.">
        <title>Phylogenomics of Endogonaceae and evolution of mycorrhizas within Mucoromycota.</title>
        <authorList>
            <person name="Chang Y."/>
            <person name="Desiro A."/>
            <person name="Na H."/>
            <person name="Sandor L."/>
            <person name="Lipzen A."/>
            <person name="Clum A."/>
            <person name="Barry K."/>
            <person name="Grigoriev I.V."/>
            <person name="Martin F.M."/>
            <person name="Stajich J.E."/>
            <person name="Smith M.E."/>
            <person name="Bonito G."/>
            <person name="Spatafora J.W."/>
        </authorList>
    </citation>
    <scope>NUCLEOTIDE SEQUENCE [LARGE SCALE GENOMIC DNA]</scope>
    <source>
        <strain evidence="3 4">AD002</strain>
    </source>
</reference>
<proteinExistence type="inferred from homology"/>
<evidence type="ECO:0000313" key="3">
    <source>
        <dbReference type="EMBL" id="RUS19478.1"/>
    </source>
</evidence>
<evidence type="ECO:0000259" key="2">
    <source>
        <dbReference type="Pfam" id="PF13185"/>
    </source>
</evidence>
<accession>A0A433PPI5</accession>
<dbReference type="GO" id="GO:0033745">
    <property type="term" value="F:L-methionine-(R)-S-oxide reductase activity"/>
    <property type="evidence" value="ECO:0007669"/>
    <property type="project" value="TreeGrafter"/>
</dbReference>
<dbReference type="InterPro" id="IPR051330">
    <property type="entry name" value="Phosphatase_reg/MetRdx"/>
</dbReference>
<dbReference type="InterPro" id="IPR000614">
    <property type="entry name" value="FRMsr_CS"/>
</dbReference>
<comment type="similarity">
    <text evidence="1">Belongs to the free Met sulfoxide reductase family.</text>
</comment>
<dbReference type="AlphaFoldDB" id="A0A433PPI5"/>
<dbReference type="EMBL" id="RBNJ01021568">
    <property type="protein sequence ID" value="RUS19478.1"/>
    <property type="molecule type" value="Genomic_DNA"/>
</dbReference>
<dbReference type="PROSITE" id="PS01320">
    <property type="entry name" value="UPF0067"/>
    <property type="match status" value="1"/>
</dbReference>
<dbReference type="PANTHER" id="PTHR21021">
    <property type="entry name" value="GAF/PUTATIVE CYTOSKELETAL PROTEIN"/>
    <property type="match status" value="1"/>
</dbReference>
<keyword evidence="4" id="KW-1185">Reference proteome</keyword>
<dbReference type="InterPro" id="IPR029016">
    <property type="entry name" value="GAF-like_dom_sf"/>
</dbReference>
<name>A0A433PPI5_9FUNG</name>
<dbReference type="FunFam" id="3.30.450.40:FF:000008">
    <property type="entry name" value="GAF domain-containing proteins"/>
    <property type="match status" value="1"/>
</dbReference>
<evidence type="ECO:0000256" key="1">
    <source>
        <dbReference type="ARBA" id="ARBA00038454"/>
    </source>
</evidence>
<dbReference type="Pfam" id="PF13185">
    <property type="entry name" value="GAF_2"/>
    <property type="match status" value="1"/>
</dbReference>
<dbReference type="InterPro" id="IPR003018">
    <property type="entry name" value="GAF"/>
</dbReference>
<dbReference type="Gene3D" id="3.30.450.40">
    <property type="match status" value="1"/>
</dbReference>
<feature type="domain" description="GAF" evidence="2">
    <location>
        <begin position="65"/>
        <end position="169"/>
    </location>
</feature>
<dbReference type="Proteomes" id="UP000274822">
    <property type="component" value="Unassembled WGS sequence"/>
</dbReference>
<comment type="caution">
    <text evidence="3">The sequence shown here is derived from an EMBL/GenBank/DDBJ whole genome shotgun (WGS) entry which is preliminary data.</text>
</comment>
<organism evidence="3 4">
    <name type="scientific">Jimgerdemannia flammicorona</name>
    <dbReference type="NCBI Taxonomy" id="994334"/>
    <lineage>
        <taxon>Eukaryota</taxon>
        <taxon>Fungi</taxon>
        <taxon>Fungi incertae sedis</taxon>
        <taxon>Mucoromycota</taxon>
        <taxon>Mucoromycotina</taxon>
        <taxon>Endogonomycetes</taxon>
        <taxon>Endogonales</taxon>
        <taxon>Endogonaceae</taxon>
        <taxon>Jimgerdemannia</taxon>
    </lineage>
</organism>
<sequence>MHPTESDFDSNIPRPKFYAELVEQAKSLVEGQRNWVTNLSNISALVYHGLRSLERAKTKPVNWAGFYFADPKDPTTLILGPFQGKIACTVIPFGKGVCGAAAATKQTQLVRDVHAFPGHIACDSASNSEIVVPLVLPSGRVIGVLDIDNEAIEGFDEDDKVGLEALVTVIVEGSDWW</sequence>
<dbReference type="GO" id="GO:0005829">
    <property type="term" value="C:cytosol"/>
    <property type="evidence" value="ECO:0007669"/>
    <property type="project" value="TreeGrafter"/>
</dbReference>
<dbReference type="PANTHER" id="PTHR21021:SF15">
    <property type="entry name" value="FREE METHIONINE-R-SULFOXIDE REDUCTASE"/>
    <property type="match status" value="1"/>
</dbReference>
<gene>
    <name evidence="3" type="ORF">BC938DRAFT_475730</name>
</gene>
<dbReference type="SUPFAM" id="SSF55781">
    <property type="entry name" value="GAF domain-like"/>
    <property type="match status" value="1"/>
</dbReference>
<evidence type="ECO:0000313" key="4">
    <source>
        <dbReference type="Proteomes" id="UP000274822"/>
    </source>
</evidence>
<protein>
    <submittedName>
        <fullName evidence="3">GAF domain-like protein</fullName>
    </submittedName>
</protein>